<reference evidence="1 2" key="1">
    <citation type="journal article" date="2021" name="Elife">
        <title>Chloroplast acquisition without the gene transfer in kleptoplastic sea slugs, Plakobranchus ocellatus.</title>
        <authorList>
            <person name="Maeda T."/>
            <person name="Takahashi S."/>
            <person name="Yoshida T."/>
            <person name="Shimamura S."/>
            <person name="Takaki Y."/>
            <person name="Nagai Y."/>
            <person name="Toyoda A."/>
            <person name="Suzuki Y."/>
            <person name="Arimoto A."/>
            <person name="Ishii H."/>
            <person name="Satoh N."/>
            <person name="Nishiyama T."/>
            <person name="Hasebe M."/>
            <person name="Maruyama T."/>
            <person name="Minagawa J."/>
            <person name="Obokata J."/>
            <person name="Shigenobu S."/>
        </authorList>
    </citation>
    <scope>NUCLEOTIDE SEQUENCE [LARGE SCALE GENOMIC DNA]</scope>
</reference>
<accession>A0AAV4ICK3</accession>
<proteinExistence type="predicted"/>
<name>A0AAV4ICK3_9GAST</name>
<dbReference type="SUPFAM" id="SSF50814">
    <property type="entry name" value="Lipocalins"/>
    <property type="match status" value="1"/>
</dbReference>
<dbReference type="AlphaFoldDB" id="A0AAV4ICK3"/>
<evidence type="ECO:0000313" key="1">
    <source>
        <dbReference type="EMBL" id="GFS08249.1"/>
    </source>
</evidence>
<sequence>MFSSLEYTMLLEASGDKHRCYLDYGAMKMEFLFKLGEPFDYTGADGTKAKCTVTLQGDNTLVDRYKTAEGASWQTVREVDKAAGTMKTTTTFDSFPNVACVQQLVKL</sequence>
<keyword evidence="2" id="KW-1185">Reference proteome</keyword>
<dbReference type="InterPro" id="IPR012674">
    <property type="entry name" value="Calycin"/>
</dbReference>
<dbReference type="EMBL" id="BMAT01002512">
    <property type="protein sequence ID" value="GFS08249.1"/>
    <property type="molecule type" value="Genomic_DNA"/>
</dbReference>
<comment type="caution">
    <text evidence="1">The sequence shown here is derived from an EMBL/GenBank/DDBJ whole genome shotgun (WGS) entry which is preliminary data.</text>
</comment>
<dbReference type="Gene3D" id="2.40.128.20">
    <property type="match status" value="1"/>
</dbReference>
<dbReference type="Proteomes" id="UP000762676">
    <property type="component" value="Unassembled WGS sequence"/>
</dbReference>
<protein>
    <submittedName>
        <fullName evidence="1">Fatty acid-binding protein, muscle</fullName>
    </submittedName>
</protein>
<evidence type="ECO:0000313" key="2">
    <source>
        <dbReference type="Proteomes" id="UP000762676"/>
    </source>
</evidence>
<dbReference type="GO" id="GO:0008289">
    <property type="term" value="F:lipid binding"/>
    <property type="evidence" value="ECO:0007669"/>
    <property type="project" value="UniProtKB-KW"/>
</dbReference>
<gene>
    <name evidence="1" type="ORF">ElyMa_001269100</name>
</gene>
<organism evidence="1 2">
    <name type="scientific">Elysia marginata</name>
    <dbReference type="NCBI Taxonomy" id="1093978"/>
    <lineage>
        <taxon>Eukaryota</taxon>
        <taxon>Metazoa</taxon>
        <taxon>Spiralia</taxon>
        <taxon>Lophotrochozoa</taxon>
        <taxon>Mollusca</taxon>
        <taxon>Gastropoda</taxon>
        <taxon>Heterobranchia</taxon>
        <taxon>Euthyneura</taxon>
        <taxon>Panpulmonata</taxon>
        <taxon>Sacoglossa</taxon>
        <taxon>Placobranchoidea</taxon>
        <taxon>Plakobranchidae</taxon>
        <taxon>Elysia</taxon>
    </lineage>
</organism>